<dbReference type="SUPFAM" id="SSF47413">
    <property type="entry name" value="lambda repressor-like DNA-binding domains"/>
    <property type="match status" value="1"/>
</dbReference>
<evidence type="ECO:0000313" key="4">
    <source>
        <dbReference type="Proteomes" id="UP000069443"/>
    </source>
</evidence>
<name>A0A117I8S0_MYCCR</name>
<reference evidence="4" key="1">
    <citation type="journal article" date="2016" name="Genome Announc.">
        <title>Draft Genome Sequences of Five Rapidly Growing Mycobacterium Species, M. thermoresistibile, M. fortuitum subsp. acetamidolyticum, M. canariasense, M. brisbanense, and M. novocastrense.</title>
        <authorList>
            <person name="Katahira K."/>
            <person name="Ogura Y."/>
            <person name="Gotoh Y."/>
            <person name="Hayashi T."/>
        </authorList>
    </citation>
    <scope>NUCLEOTIDE SEQUENCE [LARGE SCALE GENOMIC DNA]</scope>
    <source>
        <strain evidence="4">JCM15298</strain>
    </source>
</reference>
<dbReference type="GO" id="GO:0003677">
    <property type="term" value="F:DNA binding"/>
    <property type="evidence" value="ECO:0007669"/>
    <property type="project" value="InterPro"/>
</dbReference>
<dbReference type="AlphaFoldDB" id="A0A117I8S0"/>
<reference evidence="4" key="2">
    <citation type="submission" date="2016-02" db="EMBL/GenBank/DDBJ databases">
        <title>Draft genome sequence of five rapidly growing Mycobacterium species.</title>
        <authorList>
            <person name="Katahira K."/>
            <person name="Gotou Y."/>
            <person name="Iida K."/>
            <person name="Ogura Y."/>
            <person name="Hayashi T."/>
        </authorList>
    </citation>
    <scope>NUCLEOTIDE SEQUENCE [LARGE SCALE GENOMIC DNA]</scope>
    <source>
        <strain evidence="4">JCM15298</strain>
    </source>
</reference>
<dbReference type="Pfam" id="PF01381">
    <property type="entry name" value="HTH_3"/>
    <property type="match status" value="1"/>
</dbReference>
<dbReference type="CDD" id="cd00093">
    <property type="entry name" value="HTH_XRE"/>
    <property type="match status" value="1"/>
</dbReference>
<dbReference type="Proteomes" id="UP000069443">
    <property type="component" value="Unassembled WGS sequence"/>
</dbReference>
<feature type="domain" description="HTH cro/C1-type" evidence="2">
    <location>
        <begin position="64"/>
        <end position="99"/>
    </location>
</feature>
<accession>A0A117I8S0</accession>
<comment type="caution">
    <text evidence="3">The sequence shown here is derived from an EMBL/GenBank/DDBJ whole genome shotgun (WGS) entry which is preliminary data.</text>
</comment>
<proteinExistence type="predicted"/>
<dbReference type="RefSeq" id="WP_234811672.1">
    <property type="nucleotide sequence ID" value="NZ_BCSY01000021.1"/>
</dbReference>
<dbReference type="EMBL" id="BCSY01000021">
    <property type="protein sequence ID" value="GAS93650.1"/>
    <property type="molecule type" value="Genomic_DNA"/>
</dbReference>
<dbReference type="InterPro" id="IPR001387">
    <property type="entry name" value="Cro/C1-type_HTH"/>
</dbReference>
<protein>
    <submittedName>
        <fullName evidence="3">Secretion protein EspR</fullName>
    </submittedName>
</protein>
<gene>
    <name evidence="3" type="ORF">RMCC_0616</name>
</gene>
<dbReference type="PROSITE" id="PS50943">
    <property type="entry name" value="HTH_CROC1"/>
    <property type="match status" value="1"/>
</dbReference>
<dbReference type="STRING" id="228230.RMCC_0616"/>
<evidence type="ECO:0000256" key="1">
    <source>
        <dbReference type="SAM" id="MobiDB-lite"/>
    </source>
</evidence>
<evidence type="ECO:0000259" key="2">
    <source>
        <dbReference type="PROSITE" id="PS50943"/>
    </source>
</evidence>
<dbReference type="Gene3D" id="1.10.260.40">
    <property type="entry name" value="lambda repressor-like DNA-binding domains"/>
    <property type="match status" value="1"/>
</dbReference>
<organism evidence="3 4">
    <name type="scientific">Mycolicibacterium canariasense</name>
    <name type="common">Mycobacterium canariasense</name>
    <dbReference type="NCBI Taxonomy" id="228230"/>
    <lineage>
        <taxon>Bacteria</taxon>
        <taxon>Bacillati</taxon>
        <taxon>Actinomycetota</taxon>
        <taxon>Actinomycetes</taxon>
        <taxon>Mycobacteriales</taxon>
        <taxon>Mycobacteriaceae</taxon>
        <taxon>Mycolicibacterium</taxon>
    </lineage>
</organism>
<feature type="region of interest" description="Disordered" evidence="1">
    <location>
        <begin position="1"/>
        <end position="25"/>
    </location>
</feature>
<keyword evidence="4" id="KW-1185">Reference proteome</keyword>
<dbReference type="InterPro" id="IPR010982">
    <property type="entry name" value="Lambda_DNA-bd_dom_sf"/>
</dbReference>
<sequence length="149" mass="16935">MVERGGTGDAQPVGRRPRTRVPSVDPESFAARLNRLFETVHPPGRGPYCSRELVRALEDRGLALSAPYLSQLRLGRRGNPSLETMELIAEFFGIRIDYFTGHDESYRRRLEEELNWLDVYRDPQVRSLTTALLQLSPARREKLLTAAGL</sequence>
<evidence type="ECO:0000313" key="3">
    <source>
        <dbReference type="EMBL" id="GAS93650.1"/>
    </source>
</evidence>